<dbReference type="UniPathway" id="UPA00098">
    <property type="reaction ID" value="UER00359"/>
</dbReference>
<dbReference type="KEGG" id="prv:G7070_00915"/>
<dbReference type="GO" id="GO:0004349">
    <property type="term" value="F:glutamate 5-kinase activity"/>
    <property type="evidence" value="ECO:0007669"/>
    <property type="project" value="UniProtKB-UniRule"/>
</dbReference>
<dbReference type="CDD" id="cd04242">
    <property type="entry name" value="AAK_G5K_ProB"/>
    <property type="match status" value="1"/>
</dbReference>
<dbReference type="InterPro" id="IPR005715">
    <property type="entry name" value="Glu_5kinase/COase_Synthase"/>
</dbReference>
<dbReference type="GO" id="GO:0055129">
    <property type="term" value="P:L-proline biosynthetic process"/>
    <property type="evidence" value="ECO:0007669"/>
    <property type="project" value="UniProtKB-UniRule"/>
</dbReference>
<dbReference type="InterPro" id="IPR036974">
    <property type="entry name" value="PUA_sf"/>
</dbReference>
<dbReference type="AlphaFoldDB" id="A0A6G7YAJ1"/>
<feature type="binding site" evidence="8">
    <location>
        <position position="67"/>
    </location>
    <ligand>
        <name>substrate</name>
    </ligand>
</feature>
<dbReference type="PROSITE" id="PS00902">
    <property type="entry name" value="GLUTAMATE_5_KINASE"/>
    <property type="match status" value="1"/>
</dbReference>
<gene>
    <name evidence="8" type="primary">proB</name>
    <name evidence="10" type="ORF">G7070_00915</name>
</gene>
<evidence type="ECO:0000256" key="3">
    <source>
        <dbReference type="ARBA" id="ARBA00022650"/>
    </source>
</evidence>
<comment type="pathway">
    <text evidence="8">Amino-acid biosynthesis; L-proline biosynthesis; L-glutamate 5-semialdehyde from L-glutamate: step 1/2.</text>
</comment>
<organism evidence="10 11">
    <name type="scientific">Propioniciclava coleopterorum</name>
    <dbReference type="NCBI Taxonomy" id="2714937"/>
    <lineage>
        <taxon>Bacteria</taxon>
        <taxon>Bacillati</taxon>
        <taxon>Actinomycetota</taxon>
        <taxon>Actinomycetes</taxon>
        <taxon>Propionibacteriales</taxon>
        <taxon>Propionibacteriaceae</taxon>
        <taxon>Propioniciclava</taxon>
    </lineage>
</organism>
<evidence type="ECO:0000256" key="4">
    <source>
        <dbReference type="ARBA" id="ARBA00022679"/>
    </source>
</evidence>
<dbReference type="SUPFAM" id="SSF88697">
    <property type="entry name" value="PUA domain-like"/>
    <property type="match status" value="1"/>
</dbReference>
<dbReference type="GO" id="GO:0003723">
    <property type="term" value="F:RNA binding"/>
    <property type="evidence" value="ECO:0007669"/>
    <property type="project" value="InterPro"/>
</dbReference>
<dbReference type="CDD" id="cd21157">
    <property type="entry name" value="PUA_G5K"/>
    <property type="match status" value="1"/>
</dbReference>
<evidence type="ECO:0000256" key="7">
    <source>
        <dbReference type="ARBA" id="ARBA00022840"/>
    </source>
</evidence>
<reference evidence="10 11" key="1">
    <citation type="submission" date="2020-03" db="EMBL/GenBank/DDBJ databases">
        <title>Propioniciclava sp. nov., isolated from Hydrophilus acuminatus.</title>
        <authorList>
            <person name="Hyun D.-W."/>
            <person name="Bae J.-W."/>
        </authorList>
    </citation>
    <scope>NUCLEOTIDE SEQUENCE [LARGE SCALE GENOMIC DNA]</scope>
    <source>
        <strain evidence="10 11">HDW11</strain>
    </source>
</reference>
<dbReference type="GO" id="GO:0005829">
    <property type="term" value="C:cytosol"/>
    <property type="evidence" value="ECO:0007669"/>
    <property type="project" value="TreeGrafter"/>
</dbReference>
<dbReference type="InterPro" id="IPR036393">
    <property type="entry name" value="AceGlu_kinase-like_sf"/>
</dbReference>
<dbReference type="EC" id="2.7.2.11" evidence="8"/>
<dbReference type="FunFam" id="3.40.1160.10:FF:000018">
    <property type="entry name" value="Glutamate 5-kinase"/>
    <property type="match status" value="1"/>
</dbReference>
<dbReference type="InterPro" id="IPR019797">
    <property type="entry name" value="Glutamate_5-kinase_CS"/>
</dbReference>
<feature type="binding site" evidence="8">
    <location>
        <begin position="226"/>
        <end position="232"/>
    </location>
    <ligand>
        <name>ATP</name>
        <dbReference type="ChEBI" id="CHEBI:30616"/>
    </ligand>
</feature>
<dbReference type="InterPro" id="IPR001057">
    <property type="entry name" value="Glu/AcGlu_kinase"/>
</dbReference>
<proteinExistence type="inferred from homology"/>
<feature type="binding site" evidence="8">
    <location>
        <begin position="186"/>
        <end position="187"/>
    </location>
    <ligand>
        <name>ATP</name>
        <dbReference type="ChEBI" id="CHEBI:30616"/>
    </ligand>
</feature>
<evidence type="ECO:0000256" key="2">
    <source>
        <dbReference type="ARBA" id="ARBA00022605"/>
    </source>
</evidence>
<comment type="catalytic activity">
    <reaction evidence="8">
        <text>L-glutamate + ATP = L-glutamyl 5-phosphate + ADP</text>
        <dbReference type="Rhea" id="RHEA:14877"/>
        <dbReference type="ChEBI" id="CHEBI:29985"/>
        <dbReference type="ChEBI" id="CHEBI:30616"/>
        <dbReference type="ChEBI" id="CHEBI:58274"/>
        <dbReference type="ChEBI" id="CHEBI:456216"/>
        <dbReference type="EC" id="2.7.2.11"/>
    </reaction>
</comment>
<dbReference type="InterPro" id="IPR001048">
    <property type="entry name" value="Asp/Glu/Uridylate_kinase"/>
</dbReference>
<evidence type="ECO:0000256" key="6">
    <source>
        <dbReference type="ARBA" id="ARBA00022777"/>
    </source>
</evidence>
<feature type="binding site" evidence="8">
    <location>
        <position position="154"/>
    </location>
    <ligand>
        <name>substrate</name>
    </ligand>
</feature>
<keyword evidence="3 8" id="KW-0641">Proline biosynthesis</keyword>
<feature type="domain" description="PUA" evidence="9">
    <location>
        <begin position="289"/>
        <end position="368"/>
    </location>
</feature>
<evidence type="ECO:0000256" key="5">
    <source>
        <dbReference type="ARBA" id="ARBA00022741"/>
    </source>
</evidence>
<dbReference type="NCBIfam" id="TIGR01027">
    <property type="entry name" value="proB"/>
    <property type="match status" value="1"/>
</dbReference>
<keyword evidence="11" id="KW-1185">Reference proteome</keyword>
<keyword evidence="2 8" id="KW-0028">Amino-acid biosynthesis</keyword>
<evidence type="ECO:0000256" key="8">
    <source>
        <dbReference type="HAMAP-Rule" id="MF_00456"/>
    </source>
</evidence>
<comment type="similarity">
    <text evidence="8">Belongs to the glutamate 5-kinase family.</text>
</comment>
<dbReference type="Pfam" id="PF00696">
    <property type="entry name" value="AA_kinase"/>
    <property type="match status" value="1"/>
</dbReference>
<evidence type="ECO:0000313" key="11">
    <source>
        <dbReference type="Proteomes" id="UP000501058"/>
    </source>
</evidence>
<dbReference type="Proteomes" id="UP000501058">
    <property type="component" value="Chromosome"/>
</dbReference>
<dbReference type="PANTHER" id="PTHR43654:SF1">
    <property type="entry name" value="ISOPENTENYL PHOSPHATE KINASE"/>
    <property type="match status" value="1"/>
</dbReference>
<dbReference type="InterPro" id="IPR041739">
    <property type="entry name" value="G5K_ProB"/>
</dbReference>
<dbReference type="InterPro" id="IPR011529">
    <property type="entry name" value="Glu_5kinase"/>
</dbReference>
<keyword evidence="6 8" id="KW-0418">Kinase</keyword>
<dbReference type="Gene3D" id="3.40.1160.10">
    <property type="entry name" value="Acetylglutamate kinase-like"/>
    <property type="match status" value="2"/>
</dbReference>
<evidence type="ECO:0000256" key="1">
    <source>
        <dbReference type="ARBA" id="ARBA00022490"/>
    </source>
</evidence>
<feature type="binding site" evidence="8">
    <location>
        <position position="166"/>
    </location>
    <ligand>
        <name>substrate</name>
    </ligand>
</feature>
<keyword evidence="5 8" id="KW-0547">Nucleotide-binding</keyword>
<dbReference type="PANTHER" id="PTHR43654">
    <property type="entry name" value="GLUTAMATE 5-KINASE"/>
    <property type="match status" value="1"/>
</dbReference>
<dbReference type="SMART" id="SM00359">
    <property type="entry name" value="PUA"/>
    <property type="match status" value="1"/>
</dbReference>
<sequence>MAGHGGRAGVSAAIRRSVAEARRIVVKVGSSSITDREGRIDVPQLNALVDAIAAARASGQDVVVVSSGAVAAGLDPLGMRRRPRDLATRQAAASVGQGLLLAKYTSLFAAHGLTVGQVLLTVEDVTRQGSYANALRTFTRLLELGAVPIVNENDTVATNELRFGDNDKLAALVAHLVGADALFLLSDVDALYTDHPARPGARKITDVAEVDDLAVDTSRIGSGVGTGGMTTKLEAAKIATHAGVTTVLASATEVAAALAGEPVGTLFRASGRRRSRKMLWLAYASKAAGVLTLDAGAVRAVVERKASLLPAGVSGFSGSFHAGDPVRLDGPDGELVGHGLVNYDAADLPSMLGRTTRALADELGEGFDRELVHRDAMILRKKFRA</sequence>
<keyword evidence="7 8" id="KW-0067">ATP-binding</keyword>
<evidence type="ECO:0000313" key="10">
    <source>
        <dbReference type="EMBL" id="QIK73739.1"/>
    </source>
</evidence>
<evidence type="ECO:0000259" key="9">
    <source>
        <dbReference type="SMART" id="SM00359"/>
    </source>
</evidence>
<keyword evidence="1 8" id="KW-0963">Cytoplasm</keyword>
<dbReference type="GO" id="GO:0005524">
    <property type="term" value="F:ATP binding"/>
    <property type="evidence" value="ECO:0007669"/>
    <property type="project" value="UniProtKB-KW"/>
</dbReference>
<dbReference type="SUPFAM" id="SSF53633">
    <property type="entry name" value="Carbamate kinase-like"/>
    <property type="match status" value="1"/>
</dbReference>
<dbReference type="Pfam" id="PF01472">
    <property type="entry name" value="PUA"/>
    <property type="match status" value="1"/>
</dbReference>
<comment type="function">
    <text evidence="8">Catalyzes the transfer of a phosphate group to glutamate to form L-glutamate 5-phosphate.</text>
</comment>
<dbReference type="InterPro" id="IPR015947">
    <property type="entry name" value="PUA-like_sf"/>
</dbReference>
<dbReference type="PROSITE" id="PS50890">
    <property type="entry name" value="PUA"/>
    <property type="match status" value="1"/>
</dbReference>
<protein>
    <recommendedName>
        <fullName evidence="8">Glutamate 5-kinase</fullName>
        <ecNumber evidence="8">2.7.2.11</ecNumber>
    </recommendedName>
    <alternativeName>
        <fullName evidence="8">Gamma-glutamyl kinase</fullName>
        <shortName evidence="8">GK</shortName>
    </alternativeName>
</protein>
<dbReference type="InterPro" id="IPR002478">
    <property type="entry name" value="PUA"/>
</dbReference>
<accession>A0A6G7YAJ1</accession>
<name>A0A6G7YAJ1_9ACTN</name>
<comment type="subcellular location">
    <subcellularLocation>
        <location evidence="8">Cytoplasm</location>
    </subcellularLocation>
</comment>
<dbReference type="PRINTS" id="PR00474">
    <property type="entry name" value="GLU5KINASE"/>
</dbReference>
<dbReference type="Gene3D" id="2.30.130.10">
    <property type="entry name" value="PUA domain"/>
    <property type="match status" value="1"/>
</dbReference>
<feature type="binding site" evidence="8">
    <location>
        <position position="27"/>
    </location>
    <ligand>
        <name>ATP</name>
        <dbReference type="ChEBI" id="CHEBI:30616"/>
    </ligand>
</feature>
<dbReference type="EMBL" id="CP049865">
    <property type="protein sequence ID" value="QIK73739.1"/>
    <property type="molecule type" value="Genomic_DNA"/>
</dbReference>
<dbReference type="PIRSF" id="PIRSF000729">
    <property type="entry name" value="GK"/>
    <property type="match status" value="1"/>
</dbReference>
<dbReference type="HAMAP" id="MF_00456">
    <property type="entry name" value="ProB"/>
    <property type="match status" value="1"/>
</dbReference>
<keyword evidence="4 8" id="KW-0808">Transferase</keyword>